<proteinExistence type="predicted"/>
<keyword evidence="4" id="KW-0808">Transferase</keyword>
<keyword evidence="6" id="KW-0067">ATP-binding</keyword>
<dbReference type="EC" id="2.7.1.26" evidence="1"/>
<dbReference type="EMBL" id="JAEMWU010000001">
    <property type="protein sequence ID" value="MBN8204834.1"/>
    <property type="molecule type" value="Genomic_DNA"/>
</dbReference>
<dbReference type="InterPro" id="IPR015865">
    <property type="entry name" value="Riboflavin_kinase_bac/euk"/>
</dbReference>
<evidence type="ECO:0000256" key="3">
    <source>
        <dbReference type="ARBA" id="ARBA00022643"/>
    </source>
</evidence>
<comment type="catalytic activity">
    <reaction evidence="7">
        <text>riboflavin + ATP = FMN + ADP + H(+)</text>
        <dbReference type="Rhea" id="RHEA:14357"/>
        <dbReference type="ChEBI" id="CHEBI:15378"/>
        <dbReference type="ChEBI" id="CHEBI:30616"/>
        <dbReference type="ChEBI" id="CHEBI:57986"/>
        <dbReference type="ChEBI" id="CHEBI:58210"/>
        <dbReference type="ChEBI" id="CHEBI:456216"/>
        <dbReference type="EC" id="2.7.1.26"/>
    </reaction>
</comment>
<keyword evidence="2" id="KW-0285">Flavoprotein</keyword>
<evidence type="ECO:0000256" key="7">
    <source>
        <dbReference type="ARBA" id="ARBA00047880"/>
    </source>
</evidence>
<evidence type="ECO:0000259" key="8">
    <source>
        <dbReference type="SMART" id="SM00904"/>
    </source>
</evidence>
<keyword evidence="5" id="KW-0547">Nucleotide-binding</keyword>
<dbReference type="AlphaFoldDB" id="A0A939IUA9"/>
<sequence>MNVQPTTLAGTVVHGDGRGHGLGFPTANLHVPHVGCPDGVYAAWARVADEPLWREATVSIGDNPTFGDVTDTRVECHIHDFSGDLYGTHATVVLVSLIRDMRSFEDVAGLIERTAADLVVSRRLLAAAPPPGIHHAPADAPGTD</sequence>
<dbReference type="GO" id="GO:0009398">
    <property type="term" value="P:FMN biosynthetic process"/>
    <property type="evidence" value="ECO:0007669"/>
    <property type="project" value="TreeGrafter"/>
</dbReference>
<organism evidence="9 10">
    <name type="scientific">Microbacterium esteraromaticum</name>
    <dbReference type="NCBI Taxonomy" id="57043"/>
    <lineage>
        <taxon>Bacteria</taxon>
        <taxon>Bacillati</taxon>
        <taxon>Actinomycetota</taxon>
        <taxon>Actinomycetes</taxon>
        <taxon>Micrococcales</taxon>
        <taxon>Microbacteriaceae</taxon>
        <taxon>Microbacterium</taxon>
    </lineage>
</organism>
<evidence type="ECO:0000256" key="5">
    <source>
        <dbReference type="ARBA" id="ARBA00022741"/>
    </source>
</evidence>
<evidence type="ECO:0000256" key="2">
    <source>
        <dbReference type="ARBA" id="ARBA00022630"/>
    </source>
</evidence>
<reference evidence="9" key="1">
    <citation type="submission" date="2020-12" db="EMBL/GenBank/DDBJ databases">
        <title>PHA producing bacteria isolated from mangrove.</title>
        <authorList>
            <person name="Zheng W."/>
            <person name="Yu S."/>
            <person name="Huang Y."/>
        </authorList>
    </citation>
    <scope>NUCLEOTIDE SEQUENCE</scope>
    <source>
        <strain evidence="9">GN8-5</strain>
    </source>
</reference>
<dbReference type="SMART" id="SM00904">
    <property type="entry name" value="Flavokinase"/>
    <property type="match status" value="1"/>
</dbReference>
<evidence type="ECO:0000313" key="10">
    <source>
        <dbReference type="Proteomes" id="UP000664385"/>
    </source>
</evidence>
<evidence type="ECO:0000256" key="1">
    <source>
        <dbReference type="ARBA" id="ARBA00012105"/>
    </source>
</evidence>
<dbReference type="PANTHER" id="PTHR22749">
    <property type="entry name" value="RIBOFLAVIN KINASE/FMN ADENYLYLTRANSFERASE"/>
    <property type="match status" value="1"/>
</dbReference>
<evidence type="ECO:0000256" key="4">
    <source>
        <dbReference type="ARBA" id="ARBA00022679"/>
    </source>
</evidence>
<dbReference type="SUPFAM" id="SSF82114">
    <property type="entry name" value="Riboflavin kinase-like"/>
    <property type="match status" value="1"/>
</dbReference>
<gene>
    <name evidence="9" type="ORF">JF543_02540</name>
</gene>
<dbReference type="Gene3D" id="2.40.30.30">
    <property type="entry name" value="Riboflavin kinase-like"/>
    <property type="match status" value="1"/>
</dbReference>
<keyword evidence="9" id="KW-0418">Kinase</keyword>
<feature type="domain" description="Riboflavin kinase" evidence="8">
    <location>
        <begin position="1"/>
        <end position="126"/>
    </location>
</feature>
<dbReference type="GO" id="GO:0008531">
    <property type="term" value="F:riboflavin kinase activity"/>
    <property type="evidence" value="ECO:0007669"/>
    <property type="project" value="UniProtKB-EC"/>
</dbReference>
<dbReference type="InterPro" id="IPR023468">
    <property type="entry name" value="Riboflavin_kinase"/>
</dbReference>
<dbReference type="Proteomes" id="UP000664385">
    <property type="component" value="Unassembled WGS sequence"/>
</dbReference>
<dbReference type="PANTHER" id="PTHR22749:SF6">
    <property type="entry name" value="RIBOFLAVIN KINASE"/>
    <property type="match status" value="1"/>
</dbReference>
<accession>A0A939IUA9</accession>
<keyword evidence="3" id="KW-0288">FMN</keyword>
<dbReference type="InterPro" id="IPR023465">
    <property type="entry name" value="Riboflavin_kinase_dom_sf"/>
</dbReference>
<dbReference type="GO" id="GO:0009231">
    <property type="term" value="P:riboflavin biosynthetic process"/>
    <property type="evidence" value="ECO:0007669"/>
    <property type="project" value="InterPro"/>
</dbReference>
<evidence type="ECO:0000256" key="6">
    <source>
        <dbReference type="ARBA" id="ARBA00022840"/>
    </source>
</evidence>
<protein>
    <recommendedName>
        <fullName evidence="1">riboflavin kinase</fullName>
        <ecNumber evidence="1">2.7.1.26</ecNumber>
    </recommendedName>
</protein>
<dbReference type="GO" id="GO:0005524">
    <property type="term" value="F:ATP binding"/>
    <property type="evidence" value="ECO:0007669"/>
    <property type="project" value="UniProtKB-KW"/>
</dbReference>
<name>A0A939IUA9_9MICO</name>
<dbReference type="Pfam" id="PF01687">
    <property type="entry name" value="Flavokinase"/>
    <property type="match status" value="1"/>
</dbReference>
<evidence type="ECO:0000313" key="9">
    <source>
        <dbReference type="EMBL" id="MBN8204834.1"/>
    </source>
</evidence>
<comment type="caution">
    <text evidence="9">The sequence shown here is derived from an EMBL/GenBank/DDBJ whole genome shotgun (WGS) entry which is preliminary data.</text>
</comment>